<keyword evidence="2" id="KW-1133">Transmembrane helix</keyword>
<feature type="transmembrane region" description="Helical" evidence="2">
    <location>
        <begin position="58"/>
        <end position="79"/>
    </location>
</feature>
<feature type="compositionally biased region" description="Basic and acidic residues" evidence="1">
    <location>
        <begin position="179"/>
        <end position="191"/>
    </location>
</feature>
<dbReference type="RefSeq" id="WP_338891768.1">
    <property type="nucleotide sequence ID" value="NZ_CP147846.1"/>
</dbReference>
<dbReference type="Pfam" id="PF09534">
    <property type="entry name" value="Trp_oprn_chp"/>
    <property type="match status" value="1"/>
</dbReference>
<dbReference type="EMBL" id="CP147846">
    <property type="protein sequence ID" value="WXG70391.1"/>
    <property type="molecule type" value="Genomic_DNA"/>
</dbReference>
<dbReference type="InterPro" id="IPR011746">
    <property type="entry name" value="Trp_synth-assoc_CHP"/>
</dbReference>
<dbReference type="Proteomes" id="UP001432000">
    <property type="component" value="Chromosome"/>
</dbReference>
<evidence type="ECO:0000256" key="2">
    <source>
        <dbReference type="SAM" id="Phobius"/>
    </source>
</evidence>
<proteinExistence type="predicted"/>
<keyword evidence="2" id="KW-0472">Membrane</keyword>
<feature type="transmembrane region" description="Helical" evidence="2">
    <location>
        <begin position="86"/>
        <end position="107"/>
    </location>
</feature>
<keyword evidence="4" id="KW-1185">Reference proteome</keyword>
<evidence type="ECO:0000313" key="3">
    <source>
        <dbReference type="EMBL" id="WXG70391.1"/>
    </source>
</evidence>
<keyword evidence="2" id="KW-0812">Transmembrane</keyword>
<name>A0ABZ2PRR9_9NOCA</name>
<organism evidence="3 4">
    <name type="scientific">Rhodococcus sovatensis</name>
    <dbReference type="NCBI Taxonomy" id="1805840"/>
    <lineage>
        <taxon>Bacteria</taxon>
        <taxon>Bacillati</taxon>
        <taxon>Actinomycetota</taxon>
        <taxon>Actinomycetes</taxon>
        <taxon>Mycobacteriales</taxon>
        <taxon>Nocardiaceae</taxon>
        <taxon>Rhodococcus</taxon>
    </lineage>
</organism>
<gene>
    <name evidence="3" type="ORF">WDS16_07765</name>
</gene>
<feature type="region of interest" description="Disordered" evidence="1">
    <location>
        <begin position="179"/>
        <end position="224"/>
    </location>
</feature>
<dbReference type="InterPro" id="IPR019051">
    <property type="entry name" value="Trp_biosyn_TM_oprn/chp"/>
</dbReference>
<accession>A0ABZ2PRR9</accession>
<evidence type="ECO:0000313" key="4">
    <source>
        <dbReference type="Proteomes" id="UP001432000"/>
    </source>
</evidence>
<sequence length="224" mass="22960">MSTQAPVRRRSGRAAVPVALLLLGAVCLWGSSRMTWVGVTSSDGLGEARSTDLLGSTWAPASTPLALALLAAVAASFAVKGWASRVLAVLVGLVAIGAGVPATQALAGDVDEAKAAVLAELPGRAEVLTAQAFALPAVLALIGAGCAFGAAVMLVRKPTARKVLSSRYDAPAARRDAVAQRAKSASERAEENVDGEDLTERMLWDALDAGEDPTDRSGTRKSED</sequence>
<dbReference type="NCBIfam" id="TIGR02234">
    <property type="entry name" value="trp_oprn_chp"/>
    <property type="match status" value="1"/>
</dbReference>
<feature type="transmembrane region" description="Helical" evidence="2">
    <location>
        <begin position="127"/>
        <end position="155"/>
    </location>
</feature>
<reference evidence="3 4" key="1">
    <citation type="submission" date="2024-03" db="EMBL/GenBank/DDBJ databases">
        <title>Natural products discovery in diverse microorganisms through a two-stage MS feature dereplication strategy.</title>
        <authorList>
            <person name="Zhang R."/>
        </authorList>
    </citation>
    <scope>NUCLEOTIDE SEQUENCE [LARGE SCALE GENOMIC DNA]</scope>
    <source>
        <strain evidence="3 4">18930</strain>
    </source>
</reference>
<feature type="compositionally biased region" description="Basic and acidic residues" evidence="1">
    <location>
        <begin position="213"/>
        <end position="224"/>
    </location>
</feature>
<protein>
    <submittedName>
        <fullName evidence="3">TIGR02234 family membrane protein</fullName>
    </submittedName>
</protein>
<evidence type="ECO:0000256" key="1">
    <source>
        <dbReference type="SAM" id="MobiDB-lite"/>
    </source>
</evidence>